<evidence type="ECO:0000313" key="4">
    <source>
        <dbReference type="Proteomes" id="UP000275232"/>
    </source>
</evidence>
<evidence type="ECO:0000313" key="3">
    <source>
        <dbReference type="EMBL" id="RPF72379.1"/>
    </source>
</evidence>
<organism evidence="3 4">
    <name type="scientific">Aurantiacibacter spongiae</name>
    <dbReference type="NCBI Taxonomy" id="2488860"/>
    <lineage>
        <taxon>Bacteria</taxon>
        <taxon>Pseudomonadati</taxon>
        <taxon>Pseudomonadota</taxon>
        <taxon>Alphaproteobacteria</taxon>
        <taxon>Sphingomonadales</taxon>
        <taxon>Erythrobacteraceae</taxon>
        <taxon>Aurantiacibacter</taxon>
    </lineage>
</organism>
<protein>
    <recommendedName>
        <fullName evidence="2">Sulfatase N-terminal domain-containing protein</fullName>
    </recommendedName>
</protein>
<feature type="transmembrane region" description="Helical" evidence="1">
    <location>
        <begin position="50"/>
        <end position="73"/>
    </location>
</feature>
<feature type="transmembrane region" description="Helical" evidence="1">
    <location>
        <begin position="26"/>
        <end position="44"/>
    </location>
</feature>
<gene>
    <name evidence="3" type="ORF">EG799_12640</name>
</gene>
<name>A0A3N5D067_9SPHN</name>
<dbReference type="AlphaFoldDB" id="A0A3N5D067"/>
<keyword evidence="1" id="KW-0472">Membrane</keyword>
<comment type="caution">
    <text evidence="3">The sequence shown here is derived from an EMBL/GenBank/DDBJ whole genome shotgun (WGS) entry which is preliminary data.</text>
</comment>
<keyword evidence="1" id="KW-0812">Transmembrane</keyword>
<dbReference type="Proteomes" id="UP000275232">
    <property type="component" value="Unassembled WGS sequence"/>
</dbReference>
<dbReference type="OrthoDB" id="5363296at2"/>
<keyword evidence="1" id="KW-1133">Transmembrane helix</keyword>
<dbReference type="Pfam" id="PF00884">
    <property type="entry name" value="Sulfatase"/>
    <property type="match status" value="1"/>
</dbReference>
<reference evidence="3 4" key="1">
    <citation type="submission" date="2018-11" db="EMBL/GenBank/DDBJ databases">
        <title>Erythrobacter spongiae sp. nov., isolated from a marine sponge.</title>
        <authorList>
            <person name="Zhuang L."/>
            <person name="Luo L."/>
        </authorList>
    </citation>
    <scope>NUCLEOTIDE SEQUENCE [LARGE SCALE GENOMIC DNA]</scope>
    <source>
        <strain evidence="3 4">HN-E23</strain>
    </source>
</reference>
<proteinExistence type="predicted"/>
<dbReference type="RefSeq" id="WP_123881866.1">
    <property type="nucleotide sequence ID" value="NZ_RPFZ01000001.1"/>
</dbReference>
<dbReference type="EMBL" id="RPFZ01000001">
    <property type="protein sequence ID" value="RPF72379.1"/>
    <property type="molecule type" value="Genomic_DNA"/>
</dbReference>
<feature type="domain" description="Sulfatase N-terminal" evidence="2">
    <location>
        <begin position="275"/>
        <end position="454"/>
    </location>
</feature>
<sequence length="468" mass="50868">MATSPDMLSPCADRTDHRFGGMRAGAVRLGAIVPWRWIGVWLLLPNIVNIAMWPIGGPVMQHPLMLFGLAALLAAQLPWTFAKRLVLAVLMLAITTVYACLSFNLPIWGFVHLPDFAREVKPWRAPIYLAGAGVFLVAFVAALRLVPTVPRMRNFWTMLTALAAVWGVSQADALISAPTGDSYRASPGPGDPFEAASWHNGLAVPPTDGRNVVIVLVEALGLPTGDVETALFDAAWNRPDLAGRYDIATGSVPFYGSTTNAELRELCGQFGRYDSFDFEDARCLPEIYQAAGYRTSAMHSFSSALFHRYEWYPRLGFGSIEFAPELEAAGSGACSGLFPGACDTGVPAIIARRLKAGDGPQLIYWLTLNSHLPVVAPEGAGPNSCRLGPDAWSRDNQSLCRLFAIHSRLADALDALASDPDLPPTDFLIVGDHMPPFFQRETRLRFDTRHVPFIHLRSRAEAATPVGG</sequence>
<feature type="transmembrane region" description="Helical" evidence="1">
    <location>
        <begin position="127"/>
        <end position="146"/>
    </location>
</feature>
<accession>A0A3N5D067</accession>
<dbReference type="InterPro" id="IPR000917">
    <property type="entry name" value="Sulfatase_N"/>
</dbReference>
<dbReference type="Gene3D" id="3.40.720.10">
    <property type="entry name" value="Alkaline Phosphatase, subunit A"/>
    <property type="match status" value="1"/>
</dbReference>
<dbReference type="InterPro" id="IPR017850">
    <property type="entry name" value="Alkaline_phosphatase_core_sf"/>
</dbReference>
<keyword evidence="4" id="KW-1185">Reference proteome</keyword>
<dbReference type="SUPFAM" id="SSF53649">
    <property type="entry name" value="Alkaline phosphatase-like"/>
    <property type="match status" value="1"/>
</dbReference>
<feature type="transmembrane region" description="Helical" evidence="1">
    <location>
        <begin position="85"/>
        <end position="107"/>
    </location>
</feature>
<evidence type="ECO:0000256" key="1">
    <source>
        <dbReference type="SAM" id="Phobius"/>
    </source>
</evidence>
<evidence type="ECO:0000259" key="2">
    <source>
        <dbReference type="Pfam" id="PF00884"/>
    </source>
</evidence>